<keyword evidence="3" id="KW-1185">Reference proteome</keyword>
<dbReference type="Pfam" id="PF02721">
    <property type="entry name" value="DUF223"/>
    <property type="match status" value="1"/>
</dbReference>
<evidence type="ECO:0000259" key="1">
    <source>
        <dbReference type="Pfam" id="PF02721"/>
    </source>
</evidence>
<dbReference type="CDD" id="cd04480">
    <property type="entry name" value="RPA1_DBD_A_like"/>
    <property type="match status" value="1"/>
</dbReference>
<dbReference type="CDD" id="cd04481">
    <property type="entry name" value="RPA1_DBD_B_like"/>
    <property type="match status" value="1"/>
</dbReference>
<name>A0A6A4NBY6_LUPAL</name>
<gene>
    <name evidence="2" type="ORF">Lalb_Chr24g0399451</name>
</gene>
<accession>A0A6A4NBY6</accession>
<dbReference type="OrthoDB" id="1422777at2759"/>
<evidence type="ECO:0000313" key="2">
    <source>
        <dbReference type="EMBL" id="KAE9586211.1"/>
    </source>
</evidence>
<dbReference type="EMBL" id="WOCE01000024">
    <property type="protein sequence ID" value="KAE9586211.1"/>
    <property type="molecule type" value="Genomic_DNA"/>
</dbReference>
<dbReference type="Proteomes" id="UP000447434">
    <property type="component" value="Chromosome 24"/>
</dbReference>
<dbReference type="Gene3D" id="2.40.50.140">
    <property type="entry name" value="Nucleic acid-binding proteins"/>
    <property type="match status" value="2"/>
</dbReference>
<dbReference type="SUPFAM" id="SSF50249">
    <property type="entry name" value="Nucleic acid-binding proteins"/>
    <property type="match status" value="2"/>
</dbReference>
<feature type="domain" description="Replication protein A 70 kDa DNA-binding subunit B/D first OB fold" evidence="1">
    <location>
        <begin position="6"/>
        <end position="105"/>
    </location>
</feature>
<dbReference type="PANTHER" id="PTHR47165:SF4">
    <property type="entry name" value="OS03G0429900 PROTEIN"/>
    <property type="match status" value="1"/>
</dbReference>
<organism evidence="2 3">
    <name type="scientific">Lupinus albus</name>
    <name type="common">White lupine</name>
    <name type="synonym">Lupinus termis</name>
    <dbReference type="NCBI Taxonomy" id="3870"/>
    <lineage>
        <taxon>Eukaryota</taxon>
        <taxon>Viridiplantae</taxon>
        <taxon>Streptophyta</taxon>
        <taxon>Embryophyta</taxon>
        <taxon>Tracheophyta</taxon>
        <taxon>Spermatophyta</taxon>
        <taxon>Magnoliopsida</taxon>
        <taxon>eudicotyledons</taxon>
        <taxon>Gunneridae</taxon>
        <taxon>Pentapetalae</taxon>
        <taxon>rosids</taxon>
        <taxon>fabids</taxon>
        <taxon>Fabales</taxon>
        <taxon>Fabaceae</taxon>
        <taxon>Papilionoideae</taxon>
        <taxon>50 kb inversion clade</taxon>
        <taxon>genistoids sensu lato</taxon>
        <taxon>core genistoids</taxon>
        <taxon>Genisteae</taxon>
        <taxon>Lupinus</taxon>
    </lineage>
</organism>
<protein>
    <submittedName>
        <fullName evidence="2">Putative nucleic acid-binding protein</fullName>
    </submittedName>
</protein>
<dbReference type="InterPro" id="IPR003871">
    <property type="entry name" value="RFA1B/D_OB_1st"/>
</dbReference>
<sequence length="214" mass="24703">MARRVNFIEEINATKDTWKIKVRIVGLWRVDRSSAPSLEMIFMDENGDKIEAVVKNYHISLWETKIQEGQSYVGENFDVVTNEGQYRCCKHPFKLIFQKGTIMTNKQLSEIPLYIYQFTAFEDILSGVATTNVLIDFIGEFIDIEMSQPESMPKKVVFGMRDQRGNNISCTLWGQFASQLLKYERDHKFGPIVVILTLAKIREAKGNIIFSSWS</sequence>
<dbReference type="AlphaFoldDB" id="A0A6A4NBY6"/>
<dbReference type="InterPro" id="IPR012340">
    <property type="entry name" value="NA-bd_OB-fold"/>
</dbReference>
<dbReference type="PANTHER" id="PTHR47165">
    <property type="entry name" value="OS03G0429900 PROTEIN"/>
    <property type="match status" value="1"/>
</dbReference>
<evidence type="ECO:0000313" key="3">
    <source>
        <dbReference type="Proteomes" id="UP000447434"/>
    </source>
</evidence>
<proteinExistence type="predicted"/>
<comment type="caution">
    <text evidence="2">The sequence shown here is derived from an EMBL/GenBank/DDBJ whole genome shotgun (WGS) entry which is preliminary data.</text>
</comment>
<reference evidence="3" key="1">
    <citation type="journal article" date="2020" name="Nat. Commun.">
        <title>Genome sequence of the cluster root forming white lupin.</title>
        <authorList>
            <person name="Hufnagel B."/>
            <person name="Marques A."/>
            <person name="Soriano A."/>
            <person name="Marques L."/>
            <person name="Divol F."/>
            <person name="Doumas P."/>
            <person name="Sallet E."/>
            <person name="Mancinotti D."/>
            <person name="Carrere S."/>
            <person name="Marande W."/>
            <person name="Arribat S."/>
            <person name="Keller J."/>
            <person name="Huneau C."/>
            <person name="Blein T."/>
            <person name="Aime D."/>
            <person name="Laguerre M."/>
            <person name="Taylor J."/>
            <person name="Schubert V."/>
            <person name="Nelson M."/>
            <person name="Geu-Flores F."/>
            <person name="Crespi M."/>
            <person name="Gallardo-Guerrero K."/>
            <person name="Delaux P.-M."/>
            <person name="Salse J."/>
            <person name="Berges H."/>
            <person name="Guyot R."/>
            <person name="Gouzy J."/>
            <person name="Peret B."/>
        </authorList>
    </citation>
    <scope>NUCLEOTIDE SEQUENCE [LARGE SCALE GENOMIC DNA]</scope>
    <source>
        <strain evidence="3">cv. Amiga</strain>
    </source>
</reference>